<dbReference type="GO" id="GO:0000785">
    <property type="term" value="C:chromatin"/>
    <property type="evidence" value="ECO:0007669"/>
    <property type="project" value="TreeGrafter"/>
</dbReference>
<dbReference type="PANTHER" id="PTHR43941">
    <property type="entry name" value="STRUCTURAL MAINTENANCE OF CHROMOSOMES PROTEIN 2"/>
    <property type="match status" value="1"/>
</dbReference>
<dbReference type="GO" id="GO:0000793">
    <property type="term" value="C:condensed chromosome"/>
    <property type="evidence" value="ECO:0007669"/>
    <property type="project" value="TreeGrafter"/>
</dbReference>
<organism evidence="4 5">
    <name type="scientific">Planktothrix paucivesiculata PCC 9631</name>
    <dbReference type="NCBI Taxonomy" id="671071"/>
    <lineage>
        <taxon>Bacteria</taxon>
        <taxon>Bacillati</taxon>
        <taxon>Cyanobacteriota</taxon>
        <taxon>Cyanophyceae</taxon>
        <taxon>Oscillatoriophycideae</taxon>
        <taxon>Oscillatoriales</taxon>
        <taxon>Microcoleaceae</taxon>
        <taxon>Planktothrix</taxon>
    </lineage>
</organism>
<feature type="compositionally biased region" description="Polar residues" evidence="2">
    <location>
        <begin position="518"/>
        <end position="535"/>
    </location>
</feature>
<dbReference type="OrthoDB" id="9812848at2"/>
<dbReference type="GO" id="GO:0003682">
    <property type="term" value="F:chromatin binding"/>
    <property type="evidence" value="ECO:0007669"/>
    <property type="project" value="TreeGrafter"/>
</dbReference>
<evidence type="ECO:0000256" key="3">
    <source>
        <dbReference type="SAM" id="Phobius"/>
    </source>
</evidence>
<evidence type="ECO:0000313" key="4">
    <source>
        <dbReference type="EMBL" id="VXD23928.1"/>
    </source>
</evidence>
<keyword evidence="3" id="KW-1133">Transmembrane helix</keyword>
<reference evidence="4" key="1">
    <citation type="submission" date="2019-10" db="EMBL/GenBank/DDBJ databases">
        <authorList>
            <consortium name="Genoscope - CEA"/>
            <person name="William W."/>
        </authorList>
    </citation>
    <scope>NUCLEOTIDE SEQUENCE [LARGE SCALE GENOMIC DNA]</scope>
    <source>
        <strain evidence="4">BBR_PRJEB10994</strain>
    </source>
</reference>
<dbReference type="RefSeq" id="WP_083621614.1">
    <property type="nucleotide sequence ID" value="NZ_LR735018.1"/>
</dbReference>
<keyword evidence="1" id="KW-0175">Coiled coil</keyword>
<dbReference type="Pfam" id="PF11283">
    <property type="entry name" value="DUF3084"/>
    <property type="match status" value="1"/>
</dbReference>
<gene>
    <name evidence="4" type="ORF">PL9631_770076</name>
</gene>
<evidence type="ECO:0008006" key="6">
    <source>
        <dbReference type="Google" id="ProtNLM"/>
    </source>
</evidence>
<dbReference type="EMBL" id="CZCS02000220">
    <property type="protein sequence ID" value="VXD23928.1"/>
    <property type="molecule type" value="Genomic_DNA"/>
</dbReference>
<protein>
    <recommendedName>
        <fullName evidence="6">Myosin heavy chain</fullName>
    </recommendedName>
</protein>
<feature type="region of interest" description="Disordered" evidence="2">
    <location>
        <begin position="503"/>
        <end position="535"/>
    </location>
</feature>
<keyword evidence="3" id="KW-0812">Transmembrane</keyword>
<proteinExistence type="predicted"/>
<dbReference type="AlphaFoldDB" id="A0A7Z9E3N9"/>
<keyword evidence="3" id="KW-0472">Membrane</keyword>
<dbReference type="PANTHER" id="PTHR43941:SF1">
    <property type="entry name" value="STRUCTURAL MAINTENANCE OF CHROMOSOMES PROTEIN 2"/>
    <property type="match status" value="1"/>
</dbReference>
<evidence type="ECO:0000256" key="2">
    <source>
        <dbReference type="SAM" id="MobiDB-lite"/>
    </source>
</evidence>
<feature type="compositionally biased region" description="Low complexity" evidence="2">
    <location>
        <begin position="503"/>
        <end position="517"/>
    </location>
</feature>
<feature type="transmembrane region" description="Helical" evidence="3">
    <location>
        <begin position="43"/>
        <end position="66"/>
    </location>
</feature>
<comment type="caution">
    <text evidence="4">The sequence shown here is derived from an EMBL/GenBank/DDBJ whole genome shotgun (WGS) entry which is preliminary data.</text>
</comment>
<sequence length="535" mass="60474">MTAGIILVISILVLGGVIATVSDRLGTKVGKARLSLFNLRPRNTAMVVTILTGSVLSALTLGILFASSKPLRRGVFQIDQIQTRLNDARKDLTRAEDEKKRAEKDLARAKMEINTAMAQLNTINQSLQIAQSEAIRTSKELEKTQNQLGDLQKKLREIQVARTATEAELKNREDRLQVVFQQKQSLQSEIQKLRTERRNLIQQQEQVKAQIRNRDREIVKRDQEIGKRDQEMKQQDQELEQQENRITEQDQIIAKRESRLEELEIEQKKLEQQKQVLSQQVELIGRDFQLLREGSVVLERGQVLSSGLVRISNPTTSIQAVNTLLKEANNYAIESVQLGNIKVDQARVIQITKAEVEDLINQIDDGRDYVVQVISAANYLVGETKVSVFTKAEPNQLLFTTGEIIAGTTLNPSTLSHDQLRKQMQQLLDASSFRARFVGVVGGTVQIGNDRMDTLIRFFQQVQDHSQPLEIQAIAAEDAYTIGPLRLDLLALRNGEVIFSTRQQEQFNNSNPSENPSTEMQNNIKNSTSQSDYIQ</sequence>
<dbReference type="InterPro" id="IPR021435">
    <property type="entry name" value="DUF3084"/>
</dbReference>
<dbReference type="Proteomes" id="UP000182190">
    <property type="component" value="Unassembled WGS sequence"/>
</dbReference>
<evidence type="ECO:0000313" key="5">
    <source>
        <dbReference type="Proteomes" id="UP000182190"/>
    </source>
</evidence>
<name>A0A7Z9E3N9_9CYAN</name>
<evidence type="ECO:0000256" key="1">
    <source>
        <dbReference type="SAM" id="Coils"/>
    </source>
</evidence>
<keyword evidence="5" id="KW-1185">Reference proteome</keyword>
<dbReference type="GO" id="GO:0000796">
    <property type="term" value="C:condensin complex"/>
    <property type="evidence" value="ECO:0007669"/>
    <property type="project" value="TreeGrafter"/>
</dbReference>
<feature type="coiled-coil region" evidence="1">
    <location>
        <begin position="78"/>
        <end position="280"/>
    </location>
</feature>
<accession>A0A7Z9E3N9</accession>